<dbReference type="GO" id="GO:0016020">
    <property type="term" value="C:membrane"/>
    <property type="evidence" value="ECO:0007669"/>
    <property type="project" value="UniProtKB-SubCell"/>
</dbReference>
<evidence type="ECO:0000313" key="12">
    <source>
        <dbReference type="Proteomes" id="UP000283530"/>
    </source>
</evidence>
<dbReference type="InterPro" id="IPR001245">
    <property type="entry name" value="Ser-Thr/Tyr_kinase_cat_dom"/>
</dbReference>
<feature type="chain" id="PRO_5019177624" evidence="9">
    <location>
        <begin position="25"/>
        <end position="530"/>
    </location>
</feature>
<evidence type="ECO:0000256" key="8">
    <source>
        <dbReference type="SAM" id="Phobius"/>
    </source>
</evidence>
<dbReference type="SUPFAM" id="SSF52058">
    <property type="entry name" value="L domain-like"/>
    <property type="match status" value="1"/>
</dbReference>
<protein>
    <submittedName>
        <fullName evidence="11">Protein kinase domain-containing protein</fullName>
    </submittedName>
</protein>
<dbReference type="InterPro" id="IPR011009">
    <property type="entry name" value="Kinase-like_dom_sf"/>
</dbReference>
<dbReference type="SUPFAM" id="SSF56112">
    <property type="entry name" value="Protein kinase-like (PK-like)"/>
    <property type="match status" value="1"/>
</dbReference>
<evidence type="ECO:0000256" key="3">
    <source>
        <dbReference type="ARBA" id="ARBA00022692"/>
    </source>
</evidence>
<reference evidence="11 12" key="1">
    <citation type="journal article" date="2019" name="Nat. Plants">
        <title>Stout camphor tree genome fills gaps in understanding of flowering plant genome evolution.</title>
        <authorList>
            <person name="Chaw S.M."/>
            <person name="Liu Y.C."/>
            <person name="Wu Y.W."/>
            <person name="Wang H.Y."/>
            <person name="Lin C.I."/>
            <person name="Wu C.S."/>
            <person name="Ke H.M."/>
            <person name="Chang L.Y."/>
            <person name="Hsu C.Y."/>
            <person name="Yang H.T."/>
            <person name="Sudianto E."/>
            <person name="Hsu M.H."/>
            <person name="Wu K.P."/>
            <person name="Wang L.N."/>
            <person name="Leebens-Mack J.H."/>
            <person name="Tsai I.J."/>
        </authorList>
    </citation>
    <scope>NUCLEOTIDE SEQUENCE [LARGE SCALE GENOMIC DNA]</scope>
    <source>
        <strain evidence="12">cv. Chaw 1501</strain>
        <tissue evidence="11">Young leaves</tissue>
    </source>
</reference>
<dbReference type="Gene3D" id="1.10.510.10">
    <property type="entry name" value="Transferase(Phosphotransferase) domain 1"/>
    <property type="match status" value="1"/>
</dbReference>
<evidence type="ECO:0000256" key="4">
    <source>
        <dbReference type="ARBA" id="ARBA00022737"/>
    </source>
</evidence>
<keyword evidence="6 8" id="KW-0472">Membrane</keyword>
<name>A0A443PD31_9MAGN</name>
<keyword evidence="2" id="KW-0433">Leucine-rich repeat</keyword>
<keyword evidence="11" id="KW-0418">Kinase</keyword>
<evidence type="ECO:0000256" key="1">
    <source>
        <dbReference type="ARBA" id="ARBA00004370"/>
    </source>
</evidence>
<sequence length="530" mass="60471">MAPISAIALLSFSLLSISISLILSSNIIEDLNLPPPPDFRSTILKNCKENPLIRYCNAVSGDISDVFKSTIVAQHLCNESKNPNCSNSFTKIDLSTRPLIAPLYLSFTFFWKYCPLTILTIDLSNNSLKGSFPSDILFCSQIQSLDLSYNGLIGEIPTDGFTNLTNLTFLNLSYNQFGESNILRLHYFARFNSSSFLRSGLLAKDRKFNVGSIVLQVFLLIFVVGIIGCFGWRCLQRPDLLPFFLQRKHKFTQAVLKAATDGFSEGNLVGRNKRVEIYKGILRDGSEGLIEIHRGKFSFESRRDFVEECRILVQLDHKNLVQVLGWCDNREFRAVAMRWTDGYTVVEWLSRNPQWKHRLKVLMRVVEAMCYLQDQWPQVGCEIRTSSIFLSNDHEPLISKLKVQDKNNPSKNVYKFGVFLLELVSNRSPHEGFETGETGFVEWIKIHYRHHVRKVIDERMKTTVITFVQVKQAIGIGLMCTDVSNNQQPSLHQISKMIDRVYQSSLVSQSATHRHKIQRTPTNALKVNGD</sequence>
<dbReference type="InterPro" id="IPR032675">
    <property type="entry name" value="LRR_dom_sf"/>
</dbReference>
<dbReference type="PROSITE" id="PS50011">
    <property type="entry name" value="PROTEIN_KINASE_DOM"/>
    <property type="match status" value="1"/>
</dbReference>
<proteinExistence type="predicted"/>
<dbReference type="InterPro" id="IPR001611">
    <property type="entry name" value="Leu-rich_rpt"/>
</dbReference>
<keyword evidence="4" id="KW-0677">Repeat</keyword>
<organism evidence="11 12">
    <name type="scientific">Cinnamomum micranthum f. kanehirae</name>
    <dbReference type="NCBI Taxonomy" id="337451"/>
    <lineage>
        <taxon>Eukaryota</taxon>
        <taxon>Viridiplantae</taxon>
        <taxon>Streptophyta</taxon>
        <taxon>Embryophyta</taxon>
        <taxon>Tracheophyta</taxon>
        <taxon>Spermatophyta</taxon>
        <taxon>Magnoliopsida</taxon>
        <taxon>Magnoliidae</taxon>
        <taxon>Laurales</taxon>
        <taxon>Lauraceae</taxon>
        <taxon>Cinnamomum</taxon>
    </lineage>
</organism>
<evidence type="ECO:0000256" key="5">
    <source>
        <dbReference type="ARBA" id="ARBA00022989"/>
    </source>
</evidence>
<evidence type="ECO:0000313" key="11">
    <source>
        <dbReference type="EMBL" id="RWR88673.1"/>
    </source>
</evidence>
<dbReference type="GO" id="GO:0005524">
    <property type="term" value="F:ATP binding"/>
    <property type="evidence" value="ECO:0007669"/>
    <property type="project" value="InterPro"/>
</dbReference>
<dbReference type="Pfam" id="PF07714">
    <property type="entry name" value="PK_Tyr_Ser-Thr"/>
    <property type="match status" value="1"/>
</dbReference>
<dbReference type="InterPro" id="IPR050647">
    <property type="entry name" value="Plant_LRR-RLKs"/>
</dbReference>
<feature type="transmembrane region" description="Helical" evidence="8">
    <location>
        <begin position="213"/>
        <end position="235"/>
    </location>
</feature>
<keyword evidence="7" id="KW-0325">Glycoprotein</keyword>
<comment type="caution">
    <text evidence="11">The sequence shown here is derived from an EMBL/GenBank/DDBJ whole genome shotgun (WGS) entry which is preliminary data.</text>
</comment>
<feature type="signal peptide" evidence="9">
    <location>
        <begin position="1"/>
        <end position="24"/>
    </location>
</feature>
<dbReference type="PANTHER" id="PTHR48056">
    <property type="entry name" value="LRR RECEPTOR-LIKE SERINE/THREONINE-PROTEIN KINASE-RELATED"/>
    <property type="match status" value="1"/>
</dbReference>
<comment type="subcellular location">
    <subcellularLocation>
        <location evidence="1">Membrane</location>
    </subcellularLocation>
</comment>
<gene>
    <name evidence="11" type="ORF">CKAN_01770600</name>
</gene>
<keyword evidence="9" id="KW-0732">Signal</keyword>
<evidence type="ECO:0000256" key="9">
    <source>
        <dbReference type="SAM" id="SignalP"/>
    </source>
</evidence>
<dbReference type="PANTHER" id="PTHR48056:SF57">
    <property type="entry name" value="LEUCINE-RICH REPEAT-CONTAINING N-TERMINAL PLANT-TYPE DOMAIN-CONTAINING PROTEIN"/>
    <property type="match status" value="1"/>
</dbReference>
<dbReference type="Gene3D" id="3.80.10.10">
    <property type="entry name" value="Ribonuclease Inhibitor"/>
    <property type="match status" value="1"/>
</dbReference>
<evidence type="ECO:0000256" key="6">
    <source>
        <dbReference type="ARBA" id="ARBA00023136"/>
    </source>
</evidence>
<dbReference type="GO" id="GO:0004672">
    <property type="term" value="F:protein kinase activity"/>
    <property type="evidence" value="ECO:0007669"/>
    <property type="project" value="InterPro"/>
</dbReference>
<keyword evidence="3 8" id="KW-0812">Transmembrane</keyword>
<dbReference type="Proteomes" id="UP000283530">
    <property type="component" value="Unassembled WGS sequence"/>
</dbReference>
<keyword evidence="11" id="KW-0808">Transferase</keyword>
<dbReference type="AlphaFoldDB" id="A0A443PD31"/>
<dbReference type="GO" id="GO:0033612">
    <property type="term" value="F:receptor serine/threonine kinase binding"/>
    <property type="evidence" value="ECO:0007669"/>
    <property type="project" value="TreeGrafter"/>
</dbReference>
<dbReference type="Pfam" id="PF13855">
    <property type="entry name" value="LRR_8"/>
    <property type="match status" value="1"/>
</dbReference>
<accession>A0A443PD31</accession>
<dbReference type="OrthoDB" id="1914767at2759"/>
<dbReference type="EMBL" id="QPKB01000007">
    <property type="protein sequence ID" value="RWR88673.1"/>
    <property type="molecule type" value="Genomic_DNA"/>
</dbReference>
<feature type="domain" description="Protein kinase" evidence="10">
    <location>
        <begin position="263"/>
        <end position="530"/>
    </location>
</feature>
<evidence type="ECO:0000256" key="2">
    <source>
        <dbReference type="ARBA" id="ARBA00022614"/>
    </source>
</evidence>
<dbReference type="Gene3D" id="3.30.200.20">
    <property type="entry name" value="Phosphorylase Kinase, domain 1"/>
    <property type="match status" value="1"/>
</dbReference>
<evidence type="ECO:0000259" key="10">
    <source>
        <dbReference type="PROSITE" id="PS50011"/>
    </source>
</evidence>
<dbReference type="STRING" id="337451.A0A443PD31"/>
<evidence type="ECO:0000256" key="7">
    <source>
        <dbReference type="ARBA" id="ARBA00023180"/>
    </source>
</evidence>
<dbReference type="InterPro" id="IPR000719">
    <property type="entry name" value="Prot_kinase_dom"/>
</dbReference>
<keyword evidence="5 8" id="KW-1133">Transmembrane helix</keyword>
<keyword evidence="12" id="KW-1185">Reference proteome</keyword>